<dbReference type="InterPro" id="IPR003673">
    <property type="entry name" value="CoA-Trfase_fam_III"/>
</dbReference>
<dbReference type="InterPro" id="IPR044855">
    <property type="entry name" value="CoA-Trfase_III_dom3_sf"/>
</dbReference>
<dbReference type="GO" id="GO:0016740">
    <property type="term" value="F:transferase activity"/>
    <property type="evidence" value="ECO:0007669"/>
    <property type="project" value="UniProtKB-KW"/>
</dbReference>
<protein>
    <submittedName>
        <fullName evidence="2">CoA transferase</fullName>
    </submittedName>
</protein>
<comment type="caution">
    <text evidence="2">The sequence shown here is derived from an EMBL/GenBank/DDBJ whole genome shotgun (WGS) entry which is preliminary data.</text>
</comment>
<evidence type="ECO:0000313" key="2">
    <source>
        <dbReference type="EMBL" id="GAA4326946.1"/>
    </source>
</evidence>
<dbReference type="PANTHER" id="PTHR48207:SF3">
    <property type="entry name" value="SUCCINATE--HYDROXYMETHYLGLUTARATE COA-TRANSFERASE"/>
    <property type="match status" value="1"/>
</dbReference>
<keyword evidence="3" id="KW-1185">Reference proteome</keyword>
<dbReference type="Gene3D" id="3.40.50.10540">
    <property type="entry name" value="Crotonobetainyl-coa:carnitine coa-transferase, domain 1"/>
    <property type="match status" value="1"/>
</dbReference>
<dbReference type="RefSeq" id="WP_345247167.1">
    <property type="nucleotide sequence ID" value="NZ_BAABFO010000004.1"/>
</dbReference>
<keyword evidence="1 2" id="KW-0808">Transferase</keyword>
<dbReference type="EMBL" id="BAABFO010000004">
    <property type="protein sequence ID" value="GAA4326946.1"/>
    <property type="molecule type" value="Genomic_DNA"/>
</dbReference>
<dbReference type="InterPro" id="IPR023606">
    <property type="entry name" value="CoA-Trfase_III_dom_1_sf"/>
</dbReference>
<dbReference type="Pfam" id="PF02515">
    <property type="entry name" value="CoA_transf_3"/>
    <property type="match status" value="1"/>
</dbReference>
<dbReference type="Gene3D" id="3.30.1540.10">
    <property type="entry name" value="formyl-coa transferase, domain 3"/>
    <property type="match status" value="1"/>
</dbReference>
<name>A0ABP8GMI8_9BURK</name>
<dbReference type="InterPro" id="IPR050483">
    <property type="entry name" value="CoA-transferase_III_domain"/>
</dbReference>
<dbReference type="Proteomes" id="UP001501671">
    <property type="component" value="Unassembled WGS sequence"/>
</dbReference>
<dbReference type="SUPFAM" id="SSF89796">
    <property type="entry name" value="CoA-transferase family III (CaiB/BaiF)"/>
    <property type="match status" value="1"/>
</dbReference>
<organism evidence="2 3">
    <name type="scientific">Pigmentiphaga soli</name>
    <dbReference type="NCBI Taxonomy" id="1007095"/>
    <lineage>
        <taxon>Bacteria</taxon>
        <taxon>Pseudomonadati</taxon>
        <taxon>Pseudomonadota</taxon>
        <taxon>Betaproteobacteria</taxon>
        <taxon>Burkholderiales</taxon>
        <taxon>Alcaligenaceae</taxon>
        <taxon>Pigmentiphaga</taxon>
    </lineage>
</organism>
<gene>
    <name evidence="2" type="ORF">GCM10023144_11040</name>
</gene>
<dbReference type="PANTHER" id="PTHR48207">
    <property type="entry name" value="SUCCINATE--HYDROXYMETHYLGLUTARATE COA-TRANSFERASE"/>
    <property type="match status" value="1"/>
</dbReference>
<accession>A0ABP8GMI8</accession>
<proteinExistence type="predicted"/>
<reference evidence="3" key="1">
    <citation type="journal article" date="2019" name="Int. J. Syst. Evol. Microbiol.">
        <title>The Global Catalogue of Microorganisms (GCM) 10K type strain sequencing project: providing services to taxonomists for standard genome sequencing and annotation.</title>
        <authorList>
            <consortium name="The Broad Institute Genomics Platform"/>
            <consortium name="The Broad Institute Genome Sequencing Center for Infectious Disease"/>
            <person name="Wu L."/>
            <person name="Ma J."/>
        </authorList>
    </citation>
    <scope>NUCLEOTIDE SEQUENCE [LARGE SCALE GENOMIC DNA]</scope>
    <source>
        <strain evidence="3">JCM 17666</strain>
    </source>
</reference>
<evidence type="ECO:0000256" key="1">
    <source>
        <dbReference type="ARBA" id="ARBA00022679"/>
    </source>
</evidence>
<evidence type="ECO:0000313" key="3">
    <source>
        <dbReference type="Proteomes" id="UP001501671"/>
    </source>
</evidence>
<sequence>MELLKGIRVLDLSRYVSGPNCTMILGDLGADVIKIEHPKTGDGTRRWGMVGMGMDNPYFLSVNRSKRSVAIDMKHPEGRKLLKELASHSDVMIHNSKAGSLDAIGLGWDILHELNPRLVLCEITGYGDTGPNRDRPAFDFPTQAESGLMSVIGEPDGTPMKVGVPILDVATSLFACNGIQAALLHRERTGQGTRISTSLLESALACMTNVMSDYLVGGTEPVRWGNGHPNLAPYAAFRGSDGWFTIGVATEGQWAKLCDVIGRPDLAVDERFAVNQSRLAHRDALNSVLQPEFAKGSREHWLGRMKASGIPCAPINTVPQIVEDPQVHAIGIIEKTDHPTLGGIRMVRSPISVNREALPIRRPPPTFGQHTEEVLTGLLGLSHEQLENLRAEGAIR</sequence>